<evidence type="ECO:0000256" key="8">
    <source>
        <dbReference type="SAM" id="Phobius"/>
    </source>
</evidence>
<dbReference type="EMBL" id="JAKKPZ010000011">
    <property type="protein sequence ID" value="KAI1715624.1"/>
    <property type="molecule type" value="Genomic_DNA"/>
</dbReference>
<dbReference type="InterPro" id="IPR036817">
    <property type="entry name" value="Transthyretin/HIU_hydrolase_sf"/>
</dbReference>
<keyword evidence="7" id="KW-0378">Hydrolase</keyword>
<keyword evidence="8" id="KW-0812">Transmembrane</keyword>
<dbReference type="GO" id="GO:0033971">
    <property type="term" value="F:hydroxyisourate hydrolase activity"/>
    <property type="evidence" value="ECO:0007669"/>
    <property type="project" value="UniProtKB-EC"/>
</dbReference>
<dbReference type="GO" id="GO:0006144">
    <property type="term" value="P:purine nucleobase metabolic process"/>
    <property type="evidence" value="ECO:0007669"/>
    <property type="project" value="UniProtKB-KW"/>
</dbReference>
<dbReference type="NCBIfam" id="TIGR02962">
    <property type="entry name" value="hdxy_isourate"/>
    <property type="match status" value="1"/>
</dbReference>
<dbReference type="Proteomes" id="UP001201812">
    <property type="component" value="Unassembled WGS sequence"/>
</dbReference>
<dbReference type="InterPro" id="IPR014306">
    <property type="entry name" value="Hydroxyisourate_hydrolase"/>
</dbReference>
<dbReference type="PANTHER" id="PTHR10395:SF7">
    <property type="entry name" value="5-HYDROXYISOURATE HYDROLASE"/>
    <property type="match status" value="1"/>
</dbReference>
<feature type="domain" description="Transthyretin/hydroxyisourate hydrolase" evidence="9">
    <location>
        <begin position="51"/>
        <end position="167"/>
    </location>
</feature>
<comment type="function">
    <text evidence="2">Catalyzes the hydrolysis of 5-hydroxyisourate (HIU) to 2-oxo-4-hydroxy-4-carboxy-5-ureidoimidazoline (OHCU).</text>
</comment>
<organism evidence="10 11">
    <name type="scientific">Ditylenchus destructor</name>
    <dbReference type="NCBI Taxonomy" id="166010"/>
    <lineage>
        <taxon>Eukaryota</taxon>
        <taxon>Metazoa</taxon>
        <taxon>Ecdysozoa</taxon>
        <taxon>Nematoda</taxon>
        <taxon>Chromadorea</taxon>
        <taxon>Rhabditida</taxon>
        <taxon>Tylenchina</taxon>
        <taxon>Tylenchomorpha</taxon>
        <taxon>Sphaerularioidea</taxon>
        <taxon>Anguinidae</taxon>
        <taxon>Anguininae</taxon>
        <taxon>Ditylenchus</taxon>
    </lineage>
</organism>
<evidence type="ECO:0000256" key="4">
    <source>
        <dbReference type="ARBA" id="ARBA00011881"/>
    </source>
</evidence>
<dbReference type="Gene3D" id="2.60.40.180">
    <property type="entry name" value="Transthyretin/hydroxyisourate hydrolase domain"/>
    <property type="match status" value="1"/>
</dbReference>
<evidence type="ECO:0000256" key="5">
    <source>
        <dbReference type="ARBA" id="ARBA00012609"/>
    </source>
</evidence>
<dbReference type="AlphaFoldDB" id="A0AAD4N5I1"/>
<accession>A0AAD4N5I1</accession>
<evidence type="ECO:0000256" key="2">
    <source>
        <dbReference type="ARBA" id="ARBA00002704"/>
    </source>
</evidence>
<dbReference type="CDD" id="cd05822">
    <property type="entry name" value="TLP_HIUase"/>
    <property type="match status" value="1"/>
</dbReference>
<keyword evidence="8" id="KW-1133">Transmembrane helix</keyword>
<protein>
    <recommendedName>
        <fullName evidence="5">hydroxyisourate hydrolase</fullName>
        <ecNumber evidence="5">3.5.2.17</ecNumber>
    </recommendedName>
</protein>
<sequence>MGLDFNFNIVKDNPRIALACTATIIVLFVGFTLLFSVVGGDGLLEVPPNNISSHVLDIANGKPAFAVNCTAYRWMKPESGDKNEDGMWVELAVTTTNGAGRIPLVHPGTNLSVGIYKLRFATKQYFEQQNQQTFYPYIEVIFEVDDIRKHYHVPITLSNFGYSTYKGQ</sequence>
<gene>
    <name evidence="10" type="ORF">DdX_07946</name>
</gene>
<dbReference type="Pfam" id="PF00576">
    <property type="entry name" value="Transthyretin"/>
    <property type="match status" value="1"/>
</dbReference>
<evidence type="ECO:0000256" key="6">
    <source>
        <dbReference type="ARBA" id="ARBA00022631"/>
    </source>
</evidence>
<keyword evidence="8" id="KW-0472">Membrane</keyword>
<dbReference type="EC" id="3.5.2.17" evidence="5"/>
<comment type="subunit">
    <text evidence="4">Homotetramer.</text>
</comment>
<dbReference type="SUPFAM" id="SSF49472">
    <property type="entry name" value="Transthyretin (synonym: prealbumin)"/>
    <property type="match status" value="1"/>
</dbReference>
<keyword evidence="6" id="KW-0659">Purine metabolism</keyword>
<comment type="similarity">
    <text evidence="3">Belongs to the transthyretin family. 5-hydroxyisourate hydrolase subfamily.</text>
</comment>
<feature type="transmembrane region" description="Helical" evidence="8">
    <location>
        <begin position="16"/>
        <end position="38"/>
    </location>
</feature>
<evidence type="ECO:0000256" key="3">
    <source>
        <dbReference type="ARBA" id="ARBA00009850"/>
    </source>
</evidence>
<keyword evidence="11" id="KW-1185">Reference proteome</keyword>
<comment type="caution">
    <text evidence="10">The sequence shown here is derived from an EMBL/GenBank/DDBJ whole genome shotgun (WGS) entry which is preliminary data.</text>
</comment>
<evidence type="ECO:0000313" key="11">
    <source>
        <dbReference type="Proteomes" id="UP001201812"/>
    </source>
</evidence>
<comment type="catalytic activity">
    <reaction evidence="1">
        <text>5-hydroxyisourate + H2O = 5-hydroxy-2-oxo-4-ureido-2,5-dihydro-1H-imidazole-5-carboxylate + H(+)</text>
        <dbReference type="Rhea" id="RHEA:23736"/>
        <dbReference type="ChEBI" id="CHEBI:15377"/>
        <dbReference type="ChEBI" id="CHEBI:15378"/>
        <dbReference type="ChEBI" id="CHEBI:18072"/>
        <dbReference type="ChEBI" id="CHEBI:58639"/>
        <dbReference type="EC" id="3.5.2.17"/>
    </reaction>
</comment>
<dbReference type="InterPro" id="IPR023416">
    <property type="entry name" value="Transthyretin/HIU_hydrolase_d"/>
</dbReference>
<dbReference type="SMART" id="SM00095">
    <property type="entry name" value="TR_THY"/>
    <property type="match status" value="1"/>
</dbReference>
<name>A0AAD4N5I1_9BILA</name>
<evidence type="ECO:0000259" key="9">
    <source>
        <dbReference type="SMART" id="SM00095"/>
    </source>
</evidence>
<dbReference type="PANTHER" id="PTHR10395">
    <property type="entry name" value="URICASE AND TRANSTHYRETIN-RELATED"/>
    <property type="match status" value="1"/>
</dbReference>
<evidence type="ECO:0000256" key="7">
    <source>
        <dbReference type="ARBA" id="ARBA00022801"/>
    </source>
</evidence>
<evidence type="ECO:0000256" key="1">
    <source>
        <dbReference type="ARBA" id="ARBA00001043"/>
    </source>
</evidence>
<reference evidence="10" key="1">
    <citation type="submission" date="2022-01" db="EMBL/GenBank/DDBJ databases">
        <title>Genome Sequence Resource for Two Populations of Ditylenchus destructor, the Migratory Endoparasitic Phytonematode.</title>
        <authorList>
            <person name="Zhang H."/>
            <person name="Lin R."/>
            <person name="Xie B."/>
        </authorList>
    </citation>
    <scope>NUCLEOTIDE SEQUENCE</scope>
    <source>
        <strain evidence="10">BazhouSP</strain>
    </source>
</reference>
<evidence type="ECO:0000313" key="10">
    <source>
        <dbReference type="EMBL" id="KAI1715624.1"/>
    </source>
</evidence>
<proteinExistence type="inferred from homology"/>